<evidence type="ECO:0000256" key="2">
    <source>
        <dbReference type="ARBA" id="ARBA00022448"/>
    </source>
</evidence>
<keyword evidence="2" id="KW-0813">Transport</keyword>
<dbReference type="AlphaFoldDB" id="A0A0C9SB29"/>
<evidence type="ECO:0000256" key="8">
    <source>
        <dbReference type="ARBA" id="ARBA00083188"/>
    </source>
</evidence>
<protein>
    <recommendedName>
        <fullName evidence="7">Thioredoxin-like protein Clot</fullName>
    </recommendedName>
    <alternativeName>
        <fullName evidence="8">Thioredoxin Clot</fullName>
    </alternativeName>
</protein>
<dbReference type="EMBL" id="GCHU01000959">
    <property type="protein sequence ID" value="JAG89503.1"/>
    <property type="molecule type" value="Transcribed_RNA"/>
</dbReference>
<comment type="similarity">
    <text evidence="1">Belongs to the thioredoxin family.</text>
</comment>
<reference evidence="10" key="1">
    <citation type="submission" date="2015-02" db="EMBL/GenBank/DDBJ databases">
        <title>A transcriptome of Wollemia nobilis - a relic of Gondwana.</title>
        <authorList>
            <person name="Chia J.Y."/>
            <person name="Leong Y.S."/>
            <person name="Abdul Karim S."/>
            <person name="Wan Azmi N."/>
            <person name="Hercus R."/>
            <person name="Croft L."/>
        </authorList>
    </citation>
    <scope>NUCLEOTIDE SEQUENCE</scope>
    <source>
        <strain evidence="10">MaeBrown</strain>
        <tissue evidence="10">Leaf</tissue>
    </source>
</reference>
<evidence type="ECO:0000256" key="4">
    <source>
        <dbReference type="ARBA" id="ARBA00023157"/>
    </source>
</evidence>
<sequence length="130" mass="14707">MGFTQIDAKVDNFSAALTSVEANNDKDRITLLLFLADKDPSSGLSWCPDCVRAEPVIYKTLEKSGKNVTLLRGFAGDRPTWRNPSHPWRMDERFKLKGLPTLIRWKEGAIAGRLEDHEAHIESRISKLLD</sequence>
<evidence type="ECO:0000256" key="6">
    <source>
        <dbReference type="ARBA" id="ARBA00056742"/>
    </source>
</evidence>
<comment type="function">
    <text evidence="6">Probable thiol-disulfide oxidoreductase that may participate in various redox reactions.</text>
</comment>
<dbReference type="InterPro" id="IPR036249">
    <property type="entry name" value="Thioredoxin-like_sf"/>
</dbReference>
<keyword evidence="5" id="KW-0676">Redox-active center</keyword>
<evidence type="ECO:0000256" key="7">
    <source>
        <dbReference type="ARBA" id="ARBA00071006"/>
    </source>
</evidence>
<evidence type="ECO:0000256" key="1">
    <source>
        <dbReference type="ARBA" id="ARBA00008987"/>
    </source>
</evidence>
<dbReference type="FunFam" id="3.40.30.10:FF:000259">
    <property type="entry name" value="Thioredoxin-like protein Clot"/>
    <property type="match status" value="1"/>
</dbReference>
<dbReference type="GO" id="GO:0005829">
    <property type="term" value="C:cytosol"/>
    <property type="evidence" value="ECO:0007669"/>
    <property type="project" value="TreeGrafter"/>
</dbReference>
<evidence type="ECO:0000256" key="5">
    <source>
        <dbReference type="ARBA" id="ARBA00023284"/>
    </source>
</evidence>
<dbReference type="PANTHER" id="PTHR12452:SF0">
    <property type="entry name" value="THIOREDOXIN DOMAIN-CONTAINING PROTEIN 17"/>
    <property type="match status" value="1"/>
</dbReference>
<organism evidence="10">
    <name type="scientific">Wollemia nobilis</name>
    <dbReference type="NCBI Taxonomy" id="56998"/>
    <lineage>
        <taxon>Eukaryota</taxon>
        <taxon>Viridiplantae</taxon>
        <taxon>Streptophyta</taxon>
        <taxon>Embryophyta</taxon>
        <taxon>Tracheophyta</taxon>
        <taxon>Spermatophyta</taxon>
        <taxon>Pinopsida</taxon>
        <taxon>Pinidae</taxon>
        <taxon>Conifers II</taxon>
        <taxon>Araucariales</taxon>
        <taxon>Araucariaceae</taxon>
        <taxon>Wollemia</taxon>
    </lineage>
</organism>
<dbReference type="PANTHER" id="PTHR12452">
    <property type="entry name" value="42-9-9 PROTEIN-RELATED"/>
    <property type="match status" value="1"/>
</dbReference>
<evidence type="ECO:0000313" key="10">
    <source>
        <dbReference type="EMBL" id="JAG89503.1"/>
    </source>
</evidence>
<dbReference type="Pfam" id="PF06110">
    <property type="entry name" value="TXD17-like_Trx"/>
    <property type="match status" value="1"/>
</dbReference>
<dbReference type="GO" id="GO:0047134">
    <property type="term" value="F:protein-disulfide reductase [NAD(P)H] activity"/>
    <property type="evidence" value="ECO:0007669"/>
    <property type="project" value="InterPro"/>
</dbReference>
<dbReference type="InterPro" id="IPR010357">
    <property type="entry name" value="TXNDC17_dom"/>
</dbReference>
<feature type="domain" description="Thioredoxin" evidence="9">
    <location>
        <begin position="12"/>
        <end position="129"/>
    </location>
</feature>
<keyword evidence="4" id="KW-1015">Disulfide bond</keyword>
<evidence type="ECO:0000259" key="9">
    <source>
        <dbReference type="Pfam" id="PF06110"/>
    </source>
</evidence>
<dbReference type="SUPFAM" id="SSF52833">
    <property type="entry name" value="Thioredoxin-like"/>
    <property type="match status" value="1"/>
</dbReference>
<accession>A0A0C9SB29</accession>
<name>A0A0C9SB29_9CONI</name>
<dbReference type="InterPro" id="IPR045108">
    <property type="entry name" value="TXNDC17-like"/>
</dbReference>
<dbReference type="Gene3D" id="3.40.30.10">
    <property type="entry name" value="Glutaredoxin"/>
    <property type="match status" value="1"/>
</dbReference>
<keyword evidence="3" id="KW-0249">Electron transport</keyword>
<evidence type="ECO:0000256" key="3">
    <source>
        <dbReference type="ARBA" id="ARBA00022982"/>
    </source>
</evidence>
<proteinExistence type="inferred from homology"/>